<evidence type="ECO:0000313" key="3">
    <source>
        <dbReference type="Proteomes" id="UP000005631"/>
    </source>
</evidence>
<feature type="chain" id="PRO_5003515469" description="DUF1735 domain-containing protein" evidence="1">
    <location>
        <begin position="20"/>
        <end position="176"/>
    </location>
</feature>
<dbReference type="PATRIC" id="fig|926562.3.peg.2316"/>
<keyword evidence="3" id="KW-1185">Reference proteome</keyword>
<keyword evidence="1" id="KW-0732">Signal</keyword>
<gene>
    <name evidence="2" type="ordered locus">Oweho_2299</name>
</gene>
<dbReference type="RefSeq" id="WP_014202620.1">
    <property type="nucleotide sequence ID" value="NC_016599.1"/>
</dbReference>
<dbReference type="HOGENOM" id="CLU_129256_0_0_10"/>
<feature type="signal peptide" evidence="1">
    <location>
        <begin position="1"/>
        <end position="19"/>
    </location>
</feature>
<proteinExistence type="predicted"/>
<reference evidence="2 3" key="1">
    <citation type="journal article" date="2012" name="Stand. Genomic Sci.">
        <title>Genome sequence of the orange-pigmented seawater bacterium Owenweeksia hongkongensis type strain (UST20020801(T)).</title>
        <authorList>
            <person name="Riedel T."/>
            <person name="Held B."/>
            <person name="Nolan M."/>
            <person name="Lucas S."/>
            <person name="Lapidus A."/>
            <person name="Tice H."/>
            <person name="Del Rio T.G."/>
            <person name="Cheng J.F."/>
            <person name="Han C."/>
            <person name="Tapia R."/>
            <person name="Goodwin L.A."/>
            <person name="Pitluck S."/>
            <person name="Liolios K."/>
            <person name="Mavromatis K."/>
            <person name="Pagani I."/>
            <person name="Ivanova N."/>
            <person name="Mikhailova N."/>
            <person name="Pati A."/>
            <person name="Chen A."/>
            <person name="Palaniappan K."/>
            <person name="Rohde M."/>
            <person name="Tindall B.J."/>
            <person name="Detter J.C."/>
            <person name="Goker M."/>
            <person name="Woyke T."/>
            <person name="Bristow J."/>
            <person name="Eisen J.A."/>
            <person name="Markowitz V."/>
            <person name="Hugenholtz P."/>
            <person name="Klenk H.P."/>
            <person name="Kyrpides N.C."/>
        </authorList>
    </citation>
    <scope>NUCLEOTIDE SEQUENCE</scope>
    <source>
        <strain evidence="3">DSM 17368 / JCM 12287 / NRRL B-23963</strain>
    </source>
</reference>
<dbReference type="eggNOG" id="ENOG5030GUS">
    <property type="taxonomic scope" value="Bacteria"/>
</dbReference>
<evidence type="ECO:0008006" key="4">
    <source>
        <dbReference type="Google" id="ProtNLM"/>
    </source>
</evidence>
<dbReference type="AlphaFoldDB" id="G8R5J7"/>
<evidence type="ECO:0000313" key="2">
    <source>
        <dbReference type="EMBL" id="AEV33271.1"/>
    </source>
</evidence>
<dbReference type="OrthoDB" id="672279at2"/>
<dbReference type="EMBL" id="CP003156">
    <property type="protein sequence ID" value="AEV33271.1"/>
    <property type="molecule type" value="Genomic_DNA"/>
</dbReference>
<organism evidence="2 3">
    <name type="scientific">Owenweeksia hongkongensis (strain DSM 17368 / CIP 108786 / JCM 12287 / NRRL B-23963 / UST20020801)</name>
    <dbReference type="NCBI Taxonomy" id="926562"/>
    <lineage>
        <taxon>Bacteria</taxon>
        <taxon>Pseudomonadati</taxon>
        <taxon>Bacteroidota</taxon>
        <taxon>Flavobacteriia</taxon>
        <taxon>Flavobacteriales</taxon>
        <taxon>Owenweeksiaceae</taxon>
        <taxon>Owenweeksia</taxon>
    </lineage>
</organism>
<dbReference type="STRING" id="926562.Oweho_2299"/>
<name>G8R5J7_OWEHD</name>
<accession>G8R5J7</accession>
<evidence type="ECO:0000256" key="1">
    <source>
        <dbReference type="SAM" id="SignalP"/>
    </source>
</evidence>
<sequence length="176" mass="19789">MKKLLLLTAIVFISTVACKKIDELTQFEMEYNESVVIPSSSGLNLPFNLFTPEVESNSESAFAVNDTRKDLIEEIQLIELELTVSSPSNSDFSFLKSIDVYISAEGLSERRIAWGDNIPENKSSIQLETTDADLQEFIKKDEFKLRLNTITDEAMSSDHTIDVHSVFFVDAEILGQ</sequence>
<dbReference type="PROSITE" id="PS51257">
    <property type="entry name" value="PROKAR_LIPOPROTEIN"/>
    <property type="match status" value="1"/>
</dbReference>
<dbReference type="KEGG" id="oho:Oweho_2299"/>
<protein>
    <recommendedName>
        <fullName evidence="4">DUF1735 domain-containing protein</fullName>
    </recommendedName>
</protein>
<dbReference type="Proteomes" id="UP000005631">
    <property type="component" value="Chromosome"/>
</dbReference>